<reference evidence="1 2" key="1">
    <citation type="submission" date="2024-09" db="EMBL/GenBank/DDBJ databases">
        <title>Rethinking Asexuality: The Enigmatic Case of Functional Sexual Genes in Lepraria (Stereocaulaceae).</title>
        <authorList>
            <person name="Doellman M."/>
            <person name="Sun Y."/>
            <person name="Barcenas-Pena A."/>
            <person name="Lumbsch H.T."/>
            <person name="Grewe F."/>
        </authorList>
    </citation>
    <scope>NUCLEOTIDE SEQUENCE [LARGE SCALE GENOMIC DNA]</scope>
    <source>
        <strain evidence="1 2">Mercado 3170</strain>
    </source>
</reference>
<sequence>MLSYGVCNGEIKLVDSSGVAQLYRGAFHSVANLDYDFYLGYPWLEEQNPQVDWPTQNWRFPIESHNVSQYMDVDEDPDEHPGSVAFIAACSEVDFGEADAVVEIPEELKEFEDVFSTKA</sequence>
<evidence type="ECO:0000313" key="2">
    <source>
        <dbReference type="Proteomes" id="UP001590950"/>
    </source>
</evidence>
<dbReference type="EMBL" id="JBEFKJ010000053">
    <property type="protein sequence ID" value="KAL2036718.1"/>
    <property type="molecule type" value="Genomic_DNA"/>
</dbReference>
<accession>A0ABR3ZU24</accession>
<feature type="non-terminal residue" evidence="1">
    <location>
        <position position="119"/>
    </location>
</feature>
<comment type="caution">
    <text evidence="1">The sequence shown here is derived from an EMBL/GenBank/DDBJ whole genome shotgun (WGS) entry which is preliminary data.</text>
</comment>
<protein>
    <submittedName>
        <fullName evidence="1">Uncharacterized protein</fullName>
    </submittedName>
</protein>
<proteinExistence type="predicted"/>
<dbReference type="Proteomes" id="UP001590950">
    <property type="component" value="Unassembled WGS sequence"/>
</dbReference>
<organism evidence="1 2">
    <name type="scientific">Stereocaulon virgatum</name>
    <dbReference type="NCBI Taxonomy" id="373712"/>
    <lineage>
        <taxon>Eukaryota</taxon>
        <taxon>Fungi</taxon>
        <taxon>Dikarya</taxon>
        <taxon>Ascomycota</taxon>
        <taxon>Pezizomycotina</taxon>
        <taxon>Lecanoromycetes</taxon>
        <taxon>OSLEUM clade</taxon>
        <taxon>Lecanoromycetidae</taxon>
        <taxon>Lecanorales</taxon>
        <taxon>Lecanorineae</taxon>
        <taxon>Stereocaulaceae</taxon>
        <taxon>Stereocaulon</taxon>
    </lineage>
</organism>
<evidence type="ECO:0000313" key="1">
    <source>
        <dbReference type="EMBL" id="KAL2036718.1"/>
    </source>
</evidence>
<name>A0ABR3ZU24_9LECA</name>
<keyword evidence="2" id="KW-1185">Reference proteome</keyword>
<gene>
    <name evidence="1" type="ORF">N7G274_010547</name>
</gene>